<name>A0A175YQY7_DAUCS</name>
<dbReference type="OMA" id="WDEPSSW"/>
<dbReference type="PANTHER" id="PTHR36751">
    <property type="entry name" value="F3E22.8 PROTEIN"/>
    <property type="match status" value="1"/>
</dbReference>
<dbReference type="EMBL" id="LNRQ01000008">
    <property type="protein sequence ID" value="KZM85531.1"/>
    <property type="molecule type" value="Genomic_DNA"/>
</dbReference>
<proteinExistence type="predicted"/>
<dbReference type="STRING" id="79200.A0A175YQY7"/>
<reference evidence="3" key="2">
    <citation type="submission" date="2022-03" db="EMBL/GenBank/DDBJ databases">
        <title>Draft title - Genomic analysis of global carrot germplasm unveils the trajectory of domestication and the origin of high carotenoid orange carrot.</title>
        <authorList>
            <person name="Iorizzo M."/>
            <person name="Ellison S."/>
            <person name="Senalik D."/>
            <person name="Macko-Podgorni A."/>
            <person name="Grzebelus D."/>
            <person name="Bostan H."/>
            <person name="Rolling W."/>
            <person name="Curaba J."/>
            <person name="Simon P."/>
        </authorList>
    </citation>
    <scope>NUCLEOTIDE SEQUENCE</scope>
    <source>
        <tissue evidence="3">Leaf</tissue>
    </source>
</reference>
<organism evidence="2">
    <name type="scientific">Daucus carota subsp. sativus</name>
    <name type="common">Carrot</name>
    <dbReference type="NCBI Taxonomy" id="79200"/>
    <lineage>
        <taxon>Eukaryota</taxon>
        <taxon>Viridiplantae</taxon>
        <taxon>Streptophyta</taxon>
        <taxon>Embryophyta</taxon>
        <taxon>Tracheophyta</taxon>
        <taxon>Spermatophyta</taxon>
        <taxon>Magnoliopsida</taxon>
        <taxon>eudicotyledons</taxon>
        <taxon>Gunneridae</taxon>
        <taxon>Pentapetalae</taxon>
        <taxon>asterids</taxon>
        <taxon>campanulids</taxon>
        <taxon>Apiales</taxon>
        <taxon>Apiaceae</taxon>
        <taxon>Apioideae</taxon>
        <taxon>Scandiceae</taxon>
        <taxon>Daucinae</taxon>
        <taxon>Daucus</taxon>
        <taxon>Daucus sect. Daucus</taxon>
    </lineage>
</organism>
<protein>
    <submittedName>
        <fullName evidence="2">Uncharacterized protein</fullName>
    </submittedName>
</protein>
<reference evidence="2" key="1">
    <citation type="journal article" date="2016" name="Nat. Genet.">
        <title>A high-quality carrot genome assembly provides new insights into carotenoid accumulation and asterid genome evolution.</title>
        <authorList>
            <person name="Iorizzo M."/>
            <person name="Ellison S."/>
            <person name="Senalik D."/>
            <person name="Zeng P."/>
            <person name="Satapoomin P."/>
            <person name="Huang J."/>
            <person name="Bowman M."/>
            <person name="Iovene M."/>
            <person name="Sanseverino W."/>
            <person name="Cavagnaro P."/>
            <person name="Yildiz M."/>
            <person name="Macko-Podgorni A."/>
            <person name="Moranska E."/>
            <person name="Grzebelus E."/>
            <person name="Grzebelus D."/>
            <person name="Ashrafi H."/>
            <person name="Zheng Z."/>
            <person name="Cheng S."/>
            <person name="Spooner D."/>
            <person name="Van Deynze A."/>
            <person name="Simon P."/>
        </authorList>
    </citation>
    <scope>NUCLEOTIDE SEQUENCE [LARGE SCALE GENOMIC DNA]</scope>
    <source>
        <tissue evidence="2">Leaf</tissue>
    </source>
</reference>
<dbReference type="Proteomes" id="UP000077755">
    <property type="component" value="Chromosome 8"/>
</dbReference>
<dbReference type="AlphaFoldDB" id="A0A175YQY7"/>
<evidence type="ECO:0000313" key="4">
    <source>
        <dbReference type="Proteomes" id="UP000077755"/>
    </source>
</evidence>
<feature type="compositionally biased region" description="Gly residues" evidence="1">
    <location>
        <begin position="70"/>
        <end position="92"/>
    </location>
</feature>
<evidence type="ECO:0000313" key="3">
    <source>
        <dbReference type="EMBL" id="WOH13018.1"/>
    </source>
</evidence>
<evidence type="ECO:0000313" key="2">
    <source>
        <dbReference type="EMBL" id="KZM85531.1"/>
    </source>
</evidence>
<evidence type="ECO:0000256" key="1">
    <source>
        <dbReference type="SAM" id="MobiDB-lite"/>
    </source>
</evidence>
<dbReference type="Gramene" id="KZM85531">
    <property type="protein sequence ID" value="KZM85531"/>
    <property type="gene ID" value="DCAR_027047"/>
</dbReference>
<dbReference type="OrthoDB" id="1914074at2759"/>
<dbReference type="PANTHER" id="PTHR36751:SF1">
    <property type="entry name" value="F3E22.8 PROTEIN"/>
    <property type="match status" value="1"/>
</dbReference>
<feature type="region of interest" description="Disordered" evidence="1">
    <location>
        <begin position="54"/>
        <end position="100"/>
    </location>
</feature>
<dbReference type="EMBL" id="CP093350">
    <property type="protein sequence ID" value="WOH13018.1"/>
    <property type="molecule type" value="Genomic_DNA"/>
</dbReference>
<sequence>MEISLIADSISAAASPGALHLSSVIFPMDAVAPPPVKRNYIPKAPRSLVRKRCRTRRRSLTGGDDEDGGDGGFFGGDGPFGGGGGGGGGGWNFDGSDWEESSASWSDPAFDFVYEVMSWIALSNCLLYAFKKVLRIGGAGDREKAQTIC</sequence>
<gene>
    <name evidence="2" type="ORF">DCAR_027047</name>
    <name evidence="3" type="ORF">DCAR_0832527</name>
</gene>
<keyword evidence="4" id="KW-1185">Reference proteome</keyword>
<dbReference type="KEGG" id="dcr:108197007"/>
<accession>A0A175YQY7</accession>